<dbReference type="EMBL" id="CAICTM010000205">
    <property type="protein sequence ID" value="CAB9504731.1"/>
    <property type="molecule type" value="Genomic_DNA"/>
</dbReference>
<feature type="region of interest" description="Disordered" evidence="1">
    <location>
        <begin position="1"/>
        <end position="79"/>
    </location>
</feature>
<feature type="compositionally biased region" description="Acidic residues" evidence="1">
    <location>
        <begin position="37"/>
        <end position="56"/>
    </location>
</feature>
<feature type="compositionally biased region" description="Basic residues" evidence="1">
    <location>
        <begin position="1"/>
        <end position="11"/>
    </location>
</feature>
<dbReference type="AlphaFoldDB" id="A0A9N8H870"/>
<comment type="caution">
    <text evidence="2">The sequence shown here is derived from an EMBL/GenBank/DDBJ whole genome shotgun (WGS) entry which is preliminary data.</text>
</comment>
<organism evidence="2 3">
    <name type="scientific">Seminavis robusta</name>
    <dbReference type="NCBI Taxonomy" id="568900"/>
    <lineage>
        <taxon>Eukaryota</taxon>
        <taxon>Sar</taxon>
        <taxon>Stramenopiles</taxon>
        <taxon>Ochrophyta</taxon>
        <taxon>Bacillariophyta</taxon>
        <taxon>Bacillariophyceae</taxon>
        <taxon>Bacillariophycidae</taxon>
        <taxon>Naviculales</taxon>
        <taxon>Naviculaceae</taxon>
        <taxon>Seminavis</taxon>
    </lineage>
</organism>
<gene>
    <name evidence="2" type="ORF">SEMRO_206_G086650.1</name>
</gene>
<reference evidence="2" key="1">
    <citation type="submission" date="2020-06" db="EMBL/GenBank/DDBJ databases">
        <authorList>
            <consortium name="Plant Systems Biology data submission"/>
        </authorList>
    </citation>
    <scope>NUCLEOTIDE SEQUENCE</scope>
    <source>
        <strain evidence="2">D6</strain>
    </source>
</reference>
<protein>
    <submittedName>
        <fullName evidence="2">Uncharacterized protein</fullName>
    </submittedName>
</protein>
<accession>A0A9N8H870</accession>
<name>A0A9N8H870_9STRA</name>
<evidence type="ECO:0000313" key="2">
    <source>
        <dbReference type="EMBL" id="CAB9504731.1"/>
    </source>
</evidence>
<evidence type="ECO:0000256" key="1">
    <source>
        <dbReference type="SAM" id="MobiDB-lite"/>
    </source>
</evidence>
<sequence length="415" mass="46551">MASTRRSRRNRTALCYTEEVSSDDDMSQCEASPVEEGSSDDGEGSSDDDVIEYEESPVEKQRAKKKRHPAALVEDDTTSSDIDVEIESDDGSRGDFSCSALKWMGTSFASKRPRVLSMEERMEAFDKKFHLQEAVSNANAPPELKEKYEKAGRLLRKHLEEYEPCWLPKNLTRNRPGVYVVVYKHGKIKIGMSFQCITRVKDQGVVVFAFLAMDLEEIKEIVSDKDVDAIAQLDLPGLACHKDKQVKTEDLIRLQIYECLLACSFECVTGTVCERFLQVPSKEAQKIVTIDTAPFSRLSNHKQEALCNVPDGGNLYITTWETLRSHLYAAAPDSSFLQSKLRPLPDPKEGAFVKENRLSRLAPAKYSGYKDCVSVSPRVCQVQAVVNTLRPLLEDDVQQDFEAIQACFAPIQGSN</sequence>
<dbReference type="Proteomes" id="UP001153069">
    <property type="component" value="Unassembled WGS sequence"/>
</dbReference>
<keyword evidence="3" id="KW-1185">Reference proteome</keyword>
<evidence type="ECO:0000313" key="3">
    <source>
        <dbReference type="Proteomes" id="UP001153069"/>
    </source>
</evidence>
<proteinExistence type="predicted"/>